<keyword evidence="3" id="KW-0285">Flavoprotein</keyword>
<gene>
    <name evidence="7" type="ORF">SAMN05421504_104449</name>
</gene>
<dbReference type="RefSeq" id="WP_091291325.1">
    <property type="nucleotide sequence ID" value="NZ_FNON01000004.1"/>
</dbReference>
<name>A0A1H3GYK3_9PSEU</name>
<evidence type="ECO:0000259" key="6">
    <source>
        <dbReference type="Pfam" id="PF07992"/>
    </source>
</evidence>
<accession>A0A1H3GYK3</accession>
<dbReference type="PRINTS" id="PR00469">
    <property type="entry name" value="PNDRDTASEII"/>
</dbReference>
<keyword evidence="8" id="KW-1185">Reference proteome</keyword>
<dbReference type="PRINTS" id="PR00368">
    <property type="entry name" value="FADPNR"/>
</dbReference>
<proteinExistence type="inferred from homology"/>
<evidence type="ECO:0000256" key="3">
    <source>
        <dbReference type="ARBA" id="ARBA00022630"/>
    </source>
</evidence>
<dbReference type="Gene3D" id="3.50.50.100">
    <property type="match status" value="1"/>
</dbReference>
<dbReference type="InterPro" id="IPR051169">
    <property type="entry name" value="NADH-Q_oxidoreductase"/>
</dbReference>
<dbReference type="Proteomes" id="UP000199515">
    <property type="component" value="Unassembled WGS sequence"/>
</dbReference>
<evidence type="ECO:0000256" key="1">
    <source>
        <dbReference type="ARBA" id="ARBA00001974"/>
    </source>
</evidence>
<dbReference type="InterPro" id="IPR036188">
    <property type="entry name" value="FAD/NAD-bd_sf"/>
</dbReference>
<dbReference type="OrthoDB" id="9781621at2"/>
<organism evidence="7 8">
    <name type="scientific">Amycolatopsis xylanica</name>
    <dbReference type="NCBI Taxonomy" id="589385"/>
    <lineage>
        <taxon>Bacteria</taxon>
        <taxon>Bacillati</taxon>
        <taxon>Actinomycetota</taxon>
        <taxon>Actinomycetes</taxon>
        <taxon>Pseudonocardiales</taxon>
        <taxon>Pseudonocardiaceae</taxon>
        <taxon>Amycolatopsis</taxon>
    </lineage>
</organism>
<feature type="domain" description="FAD/NAD(P)-binding" evidence="6">
    <location>
        <begin position="3"/>
        <end position="302"/>
    </location>
</feature>
<dbReference type="Pfam" id="PF07992">
    <property type="entry name" value="Pyr_redox_2"/>
    <property type="match status" value="1"/>
</dbReference>
<comment type="similarity">
    <text evidence="2">Belongs to the NADH dehydrogenase family.</text>
</comment>
<evidence type="ECO:0000256" key="4">
    <source>
        <dbReference type="ARBA" id="ARBA00022827"/>
    </source>
</evidence>
<keyword evidence="5" id="KW-0560">Oxidoreductase</keyword>
<dbReference type="AlphaFoldDB" id="A0A1H3GYK3"/>
<dbReference type="GO" id="GO:0019646">
    <property type="term" value="P:aerobic electron transport chain"/>
    <property type="evidence" value="ECO:0007669"/>
    <property type="project" value="TreeGrafter"/>
</dbReference>
<reference evidence="7 8" key="1">
    <citation type="submission" date="2016-10" db="EMBL/GenBank/DDBJ databases">
        <authorList>
            <person name="de Groot N.N."/>
        </authorList>
    </citation>
    <scope>NUCLEOTIDE SEQUENCE [LARGE SCALE GENOMIC DNA]</scope>
    <source>
        <strain evidence="7 8">CPCC 202699</strain>
    </source>
</reference>
<evidence type="ECO:0000313" key="7">
    <source>
        <dbReference type="EMBL" id="SDY08403.1"/>
    </source>
</evidence>
<dbReference type="STRING" id="589385.SAMN05421504_104449"/>
<evidence type="ECO:0000256" key="2">
    <source>
        <dbReference type="ARBA" id="ARBA00005272"/>
    </source>
</evidence>
<keyword evidence="4" id="KW-0274">FAD</keyword>
<comment type="cofactor">
    <cofactor evidence="1">
        <name>FAD</name>
        <dbReference type="ChEBI" id="CHEBI:57692"/>
    </cofactor>
</comment>
<dbReference type="PANTHER" id="PTHR42913">
    <property type="entry name" value="APOPTOSIS-INDUCING FACTOR 1"/>
    <property type="match status" value="1"/>
</dbReference>
<dbReference type="EMBL" id="FNON01000004">
    <property type="protein sequence ID" value="SDY08403.1"/>
    <property type="molecule type" value="Genomic_DNA"/>
</dbReference>
<evidence type="ECO:0000256" key="5">
    <source>
        <dbReference type="ARBA" id="ARBA00023002"/>
    </source>
</evidence>
<dbReference type="PANTHER" id="PTHR42913:SF3">
    <property type="entry name" value="64 KDA MITOCHONDRIAL NADH DEHYDROGENASE (EUROFUNG)"/>
    <property type="match status" value="1"/>
</dbReference>
<sequence length="394" mass="40786">MADLVIAGGGFAGLWSAMAASRLAAEARLPLDVLLVSTGPDLVIRPRLYEADPARMRVPLDDVLGPLGVRREQAAVTGVNLADQCVELVFADGRSEWEPFRRLVVATGSDVRRPVFEGAELVHDVDTLGGATALDAHLRELSSGEYTAVVAGSGFTGVEVACELVSRLKAVAGGEPVKVCLVELADRLSPRLGSGPREVISAALGSLGVEVLLGTGIRRVTPGAVMLSDGAVIEAHTVVWTAGVAASPLAAKVGGSLDALGRLHVDRHLRVPEAPSVFAAGDVAAAETGDGHVTLPSCQHAIPLGKRAGHNAAAELLGLPVTPFTAEPYATCLDLGPAGALLSTGWERTVVLTGPDAKTLKRTINEQRIYPPTGDREAILAAADPDHTWVPKGS</sequence>
<dbReference type="SUPFAM" id="SSF51905">
    <property type="entry name" value="FAD/NAD(P)-binding domain"/>
    <property type="match status" value="1"/>
</dbReference>
<protein>
    <submittedName>
        <fullName evidence="7">NADH dehydrogenase</fullName>
    </submittedName>
</protein>
<evidence type="ECO:0000313" key="8">
    <source>
        <dbReference type="Proteomes" id="UP000199515"/>
    </source>
</evidence>
<dbReference type="GO" id="GO:0003955">
    <property type="term" value="F:NAD(P)H dehydrogenase (quinone) activity"/>
    <property type="evidence" value="ECO:0007669"/>
    <property type="project" value="TreeGrafter"/>
</dbReference>
<dbReference type="InterPro" id="IPR023753">
    <property type="entry name" value="FAD/NAD-binding_dom"/>
</dbReference>